<evidence type="ECO:0000313" key="3">
    <source>
        <dbReference type="Proteomes" id="UP001254813"/>
    </source>
</evidence>
<dbReference type="Proteomes" id="UP001254813">
    <property type="component" value="Unassembled WGS sequence"/>
</dbReference>
<keyword evidence="3" id="KW-1185">Reference proteome</keyword>
<comment type="caution">
    <text evidence="2">The sequence shown here is derived from an EMBL/GenBank/DDBJ whole genome shotgun (WGS) entry which is preliminary data.</text>
</comment>
<organism evidence="2 3">
    <name type="scientific">Halogeometricum luteum</name>
    <dbReference type="NCBI Taxonomy" id="2950537"/>
    <lineage>
        <taxon>Archaea</taxon>
        <taxon>Methanobacteriati</taxon>
        <taxon>Methanobacteriota</taxon>
        <taxon>Stenosarchaea group</taxon>
        <taxon>Halobacteria</taxon>
        <taxon>Halobacteriales</taxon>
        <taxon>Haloferacaceae</taxon>
        <taxon>Halogeometricum</taxon>
    </lineage>
</organism>
<accession>A0ABU2FWA0</accession>
<feature type="region of interest" description="Disordered" evidence="1">
    <location>
        <begin position="101"/>
        <end position="120"/>
    </location>
</feature>
<evidence type="ECO:0000256" key="1">
    <source>
        <dbReference type="SAM" id="MobiDB-lite"/>
    </source>
</evidence>
<sequence length="361" mass="37710">MADNNTNIKLSRRKILAGLGTIGLASAGAGAGTMALFSDSESVQADVQAGTLDLTVNGQNGVVTILDEEGIAPGDDGQEKITVKNAGTVAGLLTGSIDSVQDYENGRSEVESEKDGDSEGELSEYLEVHIPGNGWKTLSDLEGQSYPSYTLNGGEKLTIPIKWHLPVTAGNAVQSDRVTADMTLSLTQETDNPQGETGTGFPQTSYEKVFGSELKVSKGNYDLRLKDGGQSTADASFSAGGYASTYQSGESYDFELEIADDGETTLSSNGYSVTNTYSGSFTRLALIASSRENGATVTVEDLSIDGAAALPNTLESDSGREYVEFSDLDGSDGLTLTGTVTFEYTGDGNNGPVELLIDAAE</sequence>
<dbReference type="NCBIfam" id="TIGR04088">
    <property type="entry name" value="cognate_SipW"/>
    <property type="match status" value="1"/>
</dbReference>
<gene>
    <name evidence="2" type="ORF">NDI79_01340</name>
</gene>
<dbReference type="RefSeq" id="WP_310926650.1">
    <property type="nucleotide sequence ID" value="NZ_JAMQOQ010000001.1"/>
</dbReference>
<dbReference type="EMBL" id="JAMQOQ010000001">
    <property type="protein sequence ID" value="MDS0292810.1"/>
    <property type="molecule type" value="Genomic_DNA"/>
</dbReference>
<evidence type="ECO:0000313" key="2">
    <source>
        <dbReference type="EMBL" id="MDS0292810.1"/>
    </source>
</evidence>
<proteinExistence type="predicted"/>
<dbReference type="InterPro" id="IPR006311">
    <property type="entry name" value="TAT_signal"/>
</dbReference>
<dbReference type="InterPro" id="IPR022121">
    <property type="entry name" value="Peptidase_M73_camelysin"/>
</dbReference>
<feature type="compositionally biased region" description="Basic and acidic residues" evidence="1">
    <location>
        <begin position="104"/>
        <end position="117"/>
    </location>
</feature>
<name>A0ABU2FWA0_9EURY</name>
<reference evidence="2 3" key="1">
    <citation type="submission" date="2022-06" db="EMBL/GenBank/DDBJ databases">
        <title>Halogeometricum sp. a new haloarchaeum isolate from saline soil.</title>
        <authorList>
            <person name="Strakova D."/>
            <person name="Galisteo C."/>
            <person name="Sanchez-Porro C."/>
            <person name="Ventosa A."/>
        </authorList>
    </citation>
    <scope>NUCLEOTIDE SEQUENCE [LARGE SCALE GENOMIC DNA]</scope>
    <source>
        <strain evidence="3">S3BR25-2</strain>
    </source>
</reference>
<dbReference type="InterPro" id="IPR023833">
    <property type="entry name" value="Signal_pept_SipW-depend-type"/>
</dbReference>
<dbReference type="Pfam" id="PF12389">
    <property type="entry name" value="Peptidase_M73"/>
    <property type="match status" value="1"/>
</dbReference>
<protein>
    <submittedName>
        <fullName evidence="2">CalY family protein</fullName>
    </submittedName>
</protein>
<dbReference type="PROSITE" id="PS51318">
    <property type="entry name" value="TAT"/>
    <property type="match status" value="1"/>
</dbReference>